<evidence type="ECO:0000313" key="3">
    <source>
        <dbReference type="Proteomes" id="UP000253919"/>
    </source>
</evidence>
<proteinExistence type="predicted"/>
<sequence>MILFPFVNDYTYFFKKKSALLFFIPSRFIVLVSSTFVAYNYDMWNIVFSQLAYFTTLWILFSYSRFYTNQWQNIFTISIVLLVCLFTQVIYLAFGNNFIRSWDITEYKELFIALAYFMYSIETLINKESLILNKTNT</sequence>
<dbReference type="AlphaFoldDB" id="A0A369QS13"/>
<organism evidence="2 3">
    <name type="scientific">Adhaeribacter pallidiroseus</name>
    <dbReference type="NCBI Taxonomy" id="2072847"/>
    <lineage>
        <taxon>Bacteria</taxon>
        <taxon>Pseudomonadati</taxon>
        <taxon>Bacteroidota</taxon>
        <taxon>Cytophagia</taxon>
        <taxon>Cytophagales</taxon>
        <taxon>Hymenobacteraceae</taxon>
        <taxon>Adhaeribacter</taxon>
    </lineage>
</organism>
<accession>A0A369QS13</accession>
<keyword evidence="3" id="KW-1185">Reference proteome</keyword>
<evidence type="ECO:0000313" key="2">
    <source>
        <dbReference type="EMBL" id="RDC66116.1"/>
    </source>
</evidence>
<feature type="transmembrane region" description="Helical" evidence="1">
    <location>
        <begin position="20"/>
        <end position="39"/>
    </location>
</feature>
<reference evidence="2 3" key="1">
    <citation type="submission" date="2018-04" db="EMBL/GenBank/DDBJ databases">
        <title>Adhaeribacter sp. HMF7616 genome sequencing and assembly.</title>
        <authorList>
            <person name="Kang H."/>
            <person name="Kang J."/>
            <person name="Cha I."/>
            <person name="Kim H."/>
            <person name="Joh K."/>
        </authorList>
    </citation>
    <scope>NUCLEOTIDE SEQUENCE [LARGE SCALE GENOMIC DNA]</scope>
    <source>
        <strain evidence="2 3">HMF7616</strain>
    </source>
</reference>
<comment type="caution">
    <text evidence="2">The sequence shown here is derived from an EMBL/GenBank/DDBJ whole genome shotgun (WGS) entry which is preliminary data.</text>
</comment>
<name>A0A369QS13_9BACT</name>
<keyword evidence="1" id="KW-1133">Transmembrane helix</keyword>
<keyword evidence="1" id="KW-0812">Transmembrane</keyword>
<protein>
    <submittedName>
        <fullName evidence="2">Uncharacterized protein</fullName>
    </submittedName>
</protein>
<feature type="transmembrane region" description="Helical" evidence="1">
    <location>
        <begin position="74"/>
        <end position="94"/>
    </location>
</feature>
<dbReference type="Proteomes" id="UP000253919">
    <property type="component" value="Unassembled WGS sequence"/>
</dbReference>
<dbReference type="EMBL" id="QASA01000001">
    <property type="protein sequence ID" value="RDC66116.1"/>
    <property type="molecule type" value="Genomic_DNA"/>
</dbReference>
<evidence type="ECO:0000256" key="1">
    <source>
        <dbReference type="SAM" id="Phobius"/>
    </source>
</evidence>
<keyword evidence="1" id="KW-0472">Membrane</keyword>
<gene>
    <name evidence="2" type="ORF">AHMF7616_04747</name>
</gene>
<feature type="transmembrane region" description="Helical" evidence="1">
    <location>
        <begin position="51"/>
        <end position="68"/>
    </location>
</feature>